<evidence type="ECO:0000313" key="3">
    <source>
        <dbReference type="EMBL" id="COZ55851.1"/>
    </source>
</evidence>
<feature type="compositionally biased region" description="Polar residues" evidence="1">
    <location>
        <begin position="8"/>
        <end position="37"/>
    </location>
</feature>
<protein>
    <submittedName>
        <fullName evidence="2">Uncharacterized protein</fullName>
    </submittedName>
</protein>
<dbReference type="AlphaFoldDB" id="A0A0T7PR28"/>
<dbReference type="EMBL" id="CSAE01000424">
    <property type="protein sequence ID" value="COW27551.1"/>
    <property type="molecule type" value="Genomic_DNA"/>
</dbReference>
<reference evidence="2" key="1">
    <citation type="submission" date="2015-03" db="EMBL/GenBank/DDBJ databases">
        <authorList>
            <person name="Murphy D."/>
        </authorList>
    </citation>
    <scope>NUCLEOTIDE SEQUENCE [LARGE SCALE GENOMIC DNA]</scope>
    <source>
        <strain evidence="2">K00500041</strain>
    </source>
</reference>
<evidence type="ECO:0000256" key="1">
    <source>
        <dbReference type="SAM" id="MobiDB-lite"/>
    </source>
</evidence>
<evidence type="ECO:0000313" key="2">
    <source>
        <dbReference type="EMBL" id="COW27551.1"/>
    </source>
</evidence>
<feature type="region of interest" description="Disordered" evidence="1">
    <location>
        <begin position="1"/>
        <end position="37"/>
    </location>
</feature>
<dbReference type="Proteomes" id="UP000039021">
    <property type="component" value="Unassembled WGS sequence"/>
</dbReference>
<gene>
    <name evidence="2" type="ORF">ERS007703_03250</name>
    <name evidence="3" type="ORF">ERS007739_03890</name>
</gene>
<dbReference type="EMBL" id="CSBK01002171">
    <property type="protein sequence ID" value="COZ55851.1"/>
    <property type="molecule type" value="Genomic_DNA"/>
</dbReference>
<reference evidence="4 5" key="2">
    <citation type="submission" date="2015-03" db="EMBL/GenBank/DDBJ databases">
        <authorList>
            <consortium name="Pathogen Informatics"/>
        </authorList>
    </citation>
    <scope>NUCLEOTIDE SEQUENCE [LARGE SCALE GENOMIC DNA]</scope>
    <source>
        <strain evidence="4">K00500041</strain>
        <strain evidence="5">N09902308</strain>
    </source>
</reference>
<evidence type="ECO:0000313" key="4">
    <source>
        <dbReference type="Proteomes" id="UP000038802"/>
    </source>
</evidence>
<organism evidence="2 4">
    <name type="scientific">Mycobacterium tuberculosis</name>
    <dbReference type="NCBI Taxonomy" id="1773"/>
    <lineage>
        <taxon>Bacteria</taxon>
        <taxon>Bacillati</taxon>
        <taxon>Actinomycetota</taxon>
        <taxon>Actinomycetes</taxon>
        <taxon>Mycobacteriales</taxon>
        <taxon>Mycobacteriaceae</taxon>
        <taxon>Mycobacterium</taxon>
        <taxon>Mycobacterium tuberculosis complex</taxon>
    </lineage>
</organism>
<evidence type="ECO:0000313" key="5">
    <source>
        <dbReference type="Proteomes" id="UP000039021"/>
    </source>
</evidence>
<accession>A0A0T7PR28</accession>
<reference evidence="3" key="3">
    <citation type="submission" date="2015-03" db="EMBL/GenBank/DDBJ databases">
        <authorList>
            <consortium name="Pathogen Informatics"/>
            <person name="Murphy D."/>
        </authorList>
    </citation>
    <scope>NUCLEOTIDE SEQUENCE</scope>
    <source>
        <strain evidence="3">N09902308</strain>
    </source>
</reference>
<dbReference type="Proteomes" id="UP000038802">
    <property type="component" value="Unassembled WGS sequence"/>
</dbReference>
<proteinExistence type="predicted"/>
<name>A0A0T7PR28_MYCTX</name>
<sequence length="37" mass="3719">MCPANAVTVANSKISRTPTSTPNALRTAATSLVASSE</sequence>